<dbReference type="EMBL" id="CM043016">
    <property type="protein sequence ID" value="KAI4467534.1"/>
    <property type="molecule type" value="Genomic_DNA"/>
</dbReference>
<reference evidence="1" key="1">
    <citation type="submission" date="2022-04" db="EMBL/GenBank/DDBJ databases">
        <title>Chromosome-scale genome assembly of Holotrichia oblita Faldermann.</title>
        <authorList>
            <person name="Rongchong L."/>
        </authorList>
    </citation>
    <scope>NUCLEOTIDE SEQUENCE</scope>
    <source>
        <strain evidence="1">81SQS9</strain>
    </source>
</reference>
<dbReference type="Proteomes" id="UP001056778">
    <property type="component" value="Chromosome 2"/>
</dbReference>
<name>A0ACB9TL66_HOLOL</name>
<comment type="caution">
    <text evidence="1">The sequence shown here is derived from an EMBL/GenBank/DDBJ whole genome shotgun (WGS) entry which is preliminary data.</text>
</comment>
<proteinExistence type="predicted"/>
<sequence>MDHIFSVKRKPPKGIEAFYSLNNFLICSISSTNVIAFTTKTSIEDNTIRTYGSHVYVADLNTPWLAHRILSNATLVTVLQWDFTGELLLVADESGHVKIYKSTEHLLNDWQLASETVFQGEHILAAAFFHSGKKICLNSEKKDGPSYNEKFQHVKFACSVKQFGGRPCCGALLLTTTGMLASILLPHPTSQSPMILTTESLGTTRIHIKTADICYGKNGHFLLAVSSGDTSMPIQCYKVSVVKSEDKCVMTSQSLPSFFLLDEGKDLEHFNFKNTRSYVTHIKWIVREDADSLVVAAYNNSGSCLQVWELREKAIPVHELLSGPEQKYLTTVLWQYQSNFQHNYKVVSLATSKLTILNNVSSNYIVAAFADNSIHCLYRDSLKTLATTNLHITPMNDEPLHKTPRSVPDILHIDMSWLGNVLLVIDIDSYLHLFKLPPQIDSSIPLSVPYATTILEYCLITGLDWLDLLLVLRTGMLDALCDRLSESFNKQSTAVQQFFFERYLCIKTSLYRLSAQGHNKANDLTLFLMLHSISTAFKSLLRPSEMSSHDKSPADSLTGVIAEGQCDIDNVLMHLEAKEFTVEPSTLQSLQQLIQWIADLALNLLVKLPDCRPSATKPYELLRDMKALNVLREMLVLIRIWGLLRPACLPVFTKSDATLDVLPLVFRLLSRLVQNISEPDDTLIGKS</sequence>
<evidence type="ECO:0000313" key="1">
    <source>
        <dbReference type="EMBL" id="KAI4467534.1"/>
    </source>
</evidence>
<keyword evidence="1" id="KW-0675">Receptor</keyword>
<accession>A0ACB9TL66</accession>
<keyword evidence="2" id="KW-1185">Reference proteome</keyword>
<gene>
    <name evidence="1" type="ORF">MML48_2g00013973</name>
</gene>
<organism evidence="1 2">
    <name type="scientific">Holotrichia oblita</name>
    <name type="common">Chafer beetle</name>
    <dbReference type="NCBI Taxonomy" id="644536"/>
    <lineage>
        <taxon>Eukaryota</taxon>
        <taxon>Metazoa</taxon>
        <taxon>Ecdysozoa</taxon>
        <taxon>Arthropoda</taxon>
        <taxon>Hexapoda</taxon>
        <taxon>Insecta</taxon>
        <taxon>Pterygota</taxon>
        <taxon>Neoptera</taxon>
        <taxon>Endopterygota</taxon>
        <taxon>Coleoptera</taxon>
        <taxon>Polyphaga</taxon>
        <taxon>Scarabaeiformia</taxon>
        <taxon>Scarabaeidae</taxon>
        <taxon>Melolonthinae</taxon>
        <taxon>Holotrichia</taxon>
    </lineage>
</organism>
<protein>
    <submittedName>
        <fullName evidence="1">Thyroid hormone receptor-associated protein-related</fullName>
    </submittedName>
</protein>
<evidence type="ECO:0000313" key="2">
    <source>
        <dbReference type="Proteomes" id="UP001056778"/>
    </source>
</evidence>